<evidence type="ECO:0000313" key="2">
    <source>
        <dbReference type="Proteomes" id="UP001163835"/>
    </source>
</evidence>
<dbReference type="EMBL" id="MU795161">
    <property type="protein sequence ID" value="KAJ3809394.1"/>
    <property type="molecule type" value="Genomic_DNA"/>
</dbReference>
<comment type="caution">
    <text evidence="1">The sequence shown here is derived from an EMBL/GenBank/DDBJ whole genome shotgun (WGS) entry which is preliminary data.</text>
</comment>
<accession>A0ACC1TX75</accession>
<dbReference type="Proteomes" id="UP001163835">
    <property type="component" value="Unassembled WGS sequence"/>
</dbReference>
<reference evidence="1" key="1">
    <citation type="submission" date="2022-09" db="EMBL/GenBank/DDBJ databases">
        <title>A Global Phylogenomic Analysis of the Shiitake Genus Lentinula.</title>
        <authorList>
            <consortium name="DOE Joint Genome Institute"/>
            <person name="Sierra-Patev S."/>
            <person name="Min B."/>
            <person name="Naranjo-Ortiz M."/>
            <person name="Looney B."/>
            <person name="Konkel Z."/>
            <person name="Slot J.C."/>
            <person name="Sakamoto Y."/>
            <person name="Steenwyk J.L."/>
            <person name="Rokas A."/>
            <person name="Carro J."/>
            <person name="Camarero S."/>
            <person name="Ferreira P."/>
            <person name="Molpeceres G."/>
            <person name="Ruiz-Duenas F.J."/>
            <person name="Serrano A."/>
            <person name="Henrissat B."/>
            <person name="Drula E."/>
            <person name="Hughes K.W."/>
            <person name="Mata J.L."/>
            <person name="Ishikawa N.K."/>
            <person name="Vargas-Isla R."/>
            <person name="Ushijima S."/>
            <person name="Smith C.A."/>
            <person name="Ahrendt S."/>
            <person name="Andreopoulos W."/>
            <person name="He G."/>
            <person name="Labutti K."/>
            <person name="Lipzen A."/>
            <person name="Ng V."/>
            <person name="Riley R."/>
            <person name="Sandor L."/>
            <person name="Barry K."/>
            <person name="Martinez A.T."/>
            <person name="Xiao Y."/>
            <person name="Gibbons J.G."/>
            <person name="Terashima K."/>
            <person name="Grigoriev I.V."/>
            <person name="Hibbett D.S."/>
        </authorList>
    </citation>
    <scope>NUCLEOTIDE SEQUENCE</scope>
    <source>
        <strain evidence="1">TMI1499</strain>
    </source>
</reference>
<protein>
    <submittedName>
        <fullName evidence="1">Uncharacterized protein</fullName>
    </submittedName>
</protein>
<evidence type="ECO:0000313" key="1">
    <source>
        <dbReference type="EMBL" id="KAJ3809394.1"/>
    </source>
</evidence>
<sequence>MAELPPVNPAAQTLDSLQIPSTSSFNDAYTQICERMGVSEPPSFATSHITTSKRKRGSESTSMGQEPSVPPKGFKDEAAMLREHLKCAIHHQYCFVMQDTQSVRAWHEKILDYEIDLWAKLWAKARVDDSSTNQNDHEPIPDNLGILAVPDVHIHNHYPAPVPISPNTTSAQCPTTSSSVPTGRRLSNPLLLTDKGGQRLSNHGGLCHKASETE</sequence>
<name>A0ACC1TX75_9AGAR</name>
<keyword evidence="2" id="KW-1185">Reference proteome</keyword>
<proteinExistence type="predicted"/>
<organism evidence="1 2">
    <name type="scientific">Lentinula aff. lateritia</name>
    <dbReference type="NCBI Taxonomy" id="2804960"/>
    <lineage>
        <taxon>Eukaryota</taxon>
        <taxon>Fungi</taxon>
        <taxon>Dikarya</taxon>
        <taxon>Basidiomycota</taxon>
        <taxon>Agaricomycotina</taxon>
        <taxon>Agaricomycetes</taxon>
        <taxon>Agaricomycetidae</taxon>
        <taxon>Agaricales</taxon>
        <taxon>Marasmiineae</taxon>
        <taxon>Omphalotaceae</taxon>
        <taxon>Lentinula</taxon>
    </lineage>
</organism>
<gene>
    <name evidence="1" type="ORF">F5876DRAFT_77829</name>
</gene>